<evidence type="ECO:0000313" key="9">
    <source>
        <dbReference type="EMBL" id="TBN56166.1"/>
    </source>
</evidence>
<dbReference type="SMART" id="SM00968">
    <property type="entry name" value="SMC_hinge"/>
    <property type="match status" value="1"/>
</dbReference>
<dbReference type="Proteomes" id="UP000294194">
    <property type="component" value="Unassembled WGS sequence"/>
</dbReference>
<keyword evidence="2 7" id="KW-0963">Cytoplasm</keyword>
<dbReference type="InterPro" id="IPR036277">
    <property type="entry name" value="SMC_hinge_sf"/>
</dbReference>
<keyword evidence="3 7" id="KW-0547">Nucleotide-binding</keyword>
<dbReference type="FunFam" id="3.40.50.300:FF:000901">
    <property type="entry name" value="Chromosome partition protein Smc"/>
    <property type="match status" value="1"/>
</dbReference>
<evidence type="ECO:0000256" key="2">
    <source>
        <dbReference type="ARBA" id="ARBA00022490"/>
    </source>
</evidence>
<dbReference type="GO" id="GO:0007059">
    <property type="term" value="P:chromosome segregation"/>
    <property type="evidence" value="ECO:0007669"/>
    <property type="project" value="UniProtKB-UniRule"/>
</dbReference>
<feature type="domain" description="SMC hinge" evidence="8">
    <location>
        <begin position="506"/>
        <end position="614"/>
    </location>
</feature>
<feature type="coiled-coil region" evidence="7">
    <location>
        <begin position="330"/>
        <end position="357"/>
    </location>
</feature>
<keyword evidence="4 7" id="KW-0067">ATP-binding</keyword>
<dbReference type="EMBL" id="SISG01000001">
    <property type="protein sequence ID" value="TBN56166.1"/>
    <property type="molecule type" value="Genomic_DNA"/>
</dbReference>
<evidence type="ECO:0000256" key="7">
    <source>
        <dbReference type="HAMAP-Rule" id="MF_01894"/>
    </source>
</evidence>
<dbReference type="GO" id="GO:0030261">
    <property type="term" value="P:chromosome condensation"/>
    <property type="evidence" value="ECO:0007669"/>
    <property type="project" value="InterPro"/>
</dbReference>
<evidence type="ECO:0000313" key="10">
    <source>
        <dbReference type="Proteomes" id="UP000294194"/>
    </source>
</evidence>
<dbReference type="GO" id="GO:0016887">
    <property type="term" value="F:ATP hydrolysis activity"/>
    <property type="evidence" value="ECO:0007669"/>
    <property type="project" value="InterPro"/>
</dbReference>
<evidence type="ECO:0000256" key="4">
    <source>
        <dbReference type="ARBA" id="ARBA00022840"/>
    </source>
</evidence>
<comment type="domain">
    <text evidence="7">Contains large globular domains required for ATP hydrolysis at each terminus and a third globular domain forming a flexible hinge near the middle of the molecule. These domains are separated by coiled-coil structures.</text>
</comment>
<feature type="coiled-coil region" evidence="7">
    <location>
        <begin position="167"/>
        <end position="201"/>
    </location>
</feature>
<dbReference type="PIRSF" id="PIRSF005719">
    <property type="entry name" value="SMC"/>
    <property type="match status" value="1"/>
</dbReference>
<accession>A0A4Q9GN82</accession>
<dbReference type="Gene3D" id="1.20.1060.20">
    <property type="match status" value="1"/>
</dbReference>
<dbReference type="NCBIfam" id="TIGR02168">
    <property type="entry name" value="SMC_prok_B"/>
    <property type="match status" value="1"/>
</dbReference>
<evidence type="ECO:0000256" key="6">
    <source>
        <dbReference type="ARBA" id="ARBA00023125"/>
    </source>
</evidence>
<sequence length="1184" mass="128026">MYLKSLTLKGFKSFAQPTTFAFEQGVTCVVGPNGSGKSNVVDALAWVMGEQGAKTLRGGKMEDVIFAGTATKGPLGRAEVILTIDNTDGALPIDYTEVAISRTLFRNGGSEYAINGEACRLLDVQELLSDSGLGREMHVIVGQGQLDNVLRATPEERRGFIEEAAGILKHRRRKEKTIRKLDAMQANLTRLSDLAGEIRRQLKPLGHQAEIAREAQSIASIVRDARARLLADEVVELRSAITVSSRSESERKTERIVLQEQLDQAKLREGRIEQAQIGDAVDIARRTAFGLESVQERLRGLYSLANQRLALLGQEGGSASIGTSVSQSMVDDAKAEAARLQGEVAEAEESVGRAAAASATARASLDSLDEEISAQSALVSRHALELAGHASRVEVAQSKLAATRGELLRQKNALELAEERRDATRVEFVALEAEAATSEAGDGSLDKAYEEAEAAVAALLVEIETVRDDLHTSERERDGLAARNSALSLAVDQKDGSTALVAANLDGIRGLVAEHVKIEPGFEAAIAAALGSLADAVLAENRDSAISALEQSASRDFGRVEVVVADSGRVNVASGDFGEGARLAQDVIEAPDGVRGLLASVVITDDLDVARRVFADPALAESDLTFVTRSGDVLTRYVLRGGSGAKRSRLELVAERDAAAAGLEVVTTQIERTRFLLAEKRAGLEAARVDATTALTALREFDAALAAQSEQLGRFRIQLEAAQAEWERLSAAVSMSAETVRTAEADVDRAKAEHDQYDATPRPMLDVSNRDAVLLEVDGARAAELEQRIQLETIRERVRAELARAASLGQQLEADRAAAEEHARLAVLRQRQIASATFVVEALPAVLDAVDRSVSQARFDLAEAESERSAQNEELAELRRQETSLRERLHAVSENVHGLEMQIYEKKLHLSTLLERAGEELGLVEDVLVAEYGPEVPVPIDGAPEIEPAETTSSEAETDPTTVPYVRIEQEARLAKAERKLAQLGRVNPLALEEFAALEQRHKFLTEQLTDLTNTRKDLLTIIEEIDEKMEDIFSAAFEDTRAAFNQVFPVLFPGGTGSIHLTDPENMLTTGIEVSVRPAGKKIERLSLLSGGERSLAAVALLIAIFKARPSPFYIMDEVEAALDDANLGRLLQIFEDLRQTSQLIVITHQKRTMEIADALYGVSMRSDGISAVVGQRVGREAS</sequence>
<dbReference type="FunFam" id="3.40.50.300:FF:000984">
    <property type="entry name" value="Chromosome partition protein Smc"/>
    <property type="match status" value="1"/>
</dbReference>
<dbReference type="GO" id="GO:0005694">
    <property type="term" value="C:chromosome"/>
    <property type="evidence" value="ECO:0007669"/>
    <property type="project" value="InterPro"/>
</dbReference>
<evidence type="ECO:0000256" key="1">
    <source>
        <dbReference type="ARBA" id="ARBA00004496"/>
    </source>
</evidence>
<comment type="subunit">
    <text evidence="7">Homodimer.</text>
</comment>
<dbReference type="PANTHER" id="PTHR43977">
    <property type="entry name" value="STRUCTURAL MAINTENANCE OF CHROMOSOMES PROTEIN 3"/>
    <property type="match status" value="1"/>
</dbReference>
<dbReference type="GO" id="GO:0006260">
    <property type="term" value="P:DNA replication"/>
    <property type="evidence" value="ECO:0007669"/>
    <property type="project" value="UniProtKB-UniRule"/>
</dbReference>
<evidence type="ECO:0000256" key="5">
    <source>
        <dbReference type="ARBA" id="ARBA00023054"/>
    </source>
</evidence>
<feature type="binding site" evidence="7">
    <location>
        <begin position="32"/>
        <end position="39"/>
    </location>
    <ligand>
        <name>ATP</name>
        <dbReference type="ChEBI" id="CHEBI:30616"/>
    </ligand>
</feature>
<keyword evidence="10" id="KW-1185">Reference proteome</keyword>
<dbReference type="SUPFAM" id="SSF52540">
    <property type="entry name" value="P-loop containing nucleoside triphosphate hydrolases"/>
    <property type="match status" value="1"/>
</dbReference>
<name>A0A4Q9GN82_9MICO</name>
<dbReference type="HAMAP" id="MF_01894">
    <property type="entry name" value="Smc_prok"/>
    <property type="match status" value="1"/>
</dbReference>
<keyword evidence="6 7" id="KW-0238">DNA-binding</keyword>
<dbReference type="GO" id="GO:0007062">
    <property type="term" value="P:sister chromatid cohesion"/>
    <property type="evidence" value="ECO:0007669"/>
    <property type="project" value="InterPro"/>
</dbReference>
<keyword evidence="5 7" id="KW-0175">Coiled coil</keyword>
<feature type="coiled-coil region" evidence="7">
    <location>
        <begin position="854"/>
        <end position="895"/>
    </location>
</feature>
<dbReference type="InterPro" id="IPR003395">
    <property type="entry name" value="RecF/RecN/SMC_N"/>
</dbReference>
<reference evidence="10" key="1">
    <citation type="submission" date="2019-02" db="EMBL/GenBank/DDBJ databases">
        <title>Glaciihabitans arcticus sp. nov., a psychrotolerant bacterium isolated from polar soil.</title>
        <authorList>
            <person name="Dahal R.H."/>
        </authorList>
    </citation>
    <scope>NUCLEOTIDE SEQUENCE [LARGE SCALE GENOMIC DNA]</scope>
    <source>
        <strain evidence="10">RP-3-7</strain>
    </source>
</reference>
<feature type="coiled-coil region" evidence="7">
    <location>
        <begin position="400"/>
        <end position="469"/>
    </location>
</feature>
<comment type="subcellular location">
    <subcellularLocation>
        <location evidence="1 7">Cytoplasm</location>
    </subcellularLocation>
</comment>
<dbReference type="SUPFAM" id="SSF75553">
    <property type="entry name" value="Smc hinge domain"/>
    <property type="match status" value="1"/>
</dbReference>
<protein>
    <recommendedName>
        <fullName evidence="7">Chromosome partition protein Smc</fullName>
    </recommendedName>
</protein>
<dbReference type="GO" id="GO:0003677">
    <property type="term" value="F:DNA binding"/>
    <property type="evidence" value="ECO:0007669"/>
    <property type="project" value="UniProtKB-UniRule"/>
</dbReference>
<gene>
    <name evidence="7 9" type="primary">smc</name>
    <name evidence="9" type="ORF">EYE40_01470</name>
</gene>
<dbReference type="Gene3D" id="3.30.70.1620">
    <property type="match status" value="1"/>
</dbReference>
<dbReference type="InterPro" id="IPR027417">
    <property type="entry name" value="P-loop_NTPase"/>
</dbReference>
<organism evidence="9 10">
    <name type="scientific">Glaciihabitans arcticus</name>
    <dbReference type="NCBI Taxonomy" id="2668039"/>
    <lineage>
        <taxon>Bacteria</taxon>
        <taxon>Bacillati</taxon>
        <taxon>Actinomycetota</taxon>
        <taxon>Actinomycetes</taxon>
        <taxon>Micrococcales</taxon>
        <taxon>Microbacteriaceae</taxon>
        <taxon>Glaciihabitans</taxon>
    </lineage>
</organism>
<dbReference type="InterPro" id="IPR011890">
    <property type="entry name" value="SMC_prok"/>
</dbReference>
<dbReference type="RefSeq" id="WP_130980276.1">
    <property type="nucleotide sequence ID" value="NZ_SISG01000001.1"/>
</dbReference>
<dbReference type="Gene3D" id="3.40.50.300">
    <property type="entry name" value="P-loop containing nucleotide triphosphate hydrolases"/>
    <property type="match status" value="2"/>
</dbReference>
<dbReference type="AlphaFoldDB" id="A0A4Q9GN82"/>
<comment type="function">
    <text evidence="7">Required for chromosome condensation and partitioning.</text>
</comment>
<feature type="coiled-coil region" evidence="7">
    <location>
        <begin position="967"/>
        <end position="1015"/>
    </location>
</feature>
<dbReference type="Pfam" id="PF06470">
    <property type="entry name" value="SMC_hinge"/>
    <property type="match status" value="1"/>
</dbReference>
<comment type="caution">
    <text evidence="9">The sequence shown here is derived from an EMBL/GenBank/DDBJ whole genome shotgun (WGS) entry which is preliminary data.</text>
</comment>
<dbReference type="InterPro" id="IPR010935">
    <property type="entry name" value="SMC_hinge"/>
</dbReference>
<dbReference type="GO" id="GO:0005524">
    <property type="term" value="F:ATP binding"/>
    <property type="evidence" value="ECO:0007669"/>
    <property type="project" value="UniProtKB-UniRule"/>
</dbReference>
<proteinExistence type="inferred from homology"/>
<evidence type="ECO:0000256" key="3">
    <source>
        <dbReference type="ARBA" id="ARBA00022741"/>
    </source>
</evidence>
<dbReference type="InterPro" id="IPR024704">
    <property type="entry name" value="SMC"/>
</dbReference>
<evidence type="ECO:0000259" key="8">
    <source>
        <dbReference type="SMART" id="SM00968"/>
    </source>
</evidence>
<dbReference type="Pfam" id="PF02463">
    <property type="entry name" value="SMC_N"/>
    <property type="match status" value="1"/>
</dbReference>
<comment type="similarity">
    <text evidence="7">Belongs to the SMC family.</text>
</comment>
<dbReference type="GO" id="GO:0005737">
    <property type="term" value="C:cytoplasm"/>
    <property type="evidence" value="ECO:0007669"/>
    <property type="project" value="UniProtKB-SubCell"/>
</dbReference>
<feature type="coiled-coil region" evidence="7">
    <location>
        <begin position="705"/>
        <end position="760"/>
    </location>
</feature>